<name>A0AAD6PYM5_9ROSI</name>
<reference evidence="1" key="1">
    <citation type="journal article" date="2023" name="Mol. Ecol. Resour.">
        <title>Chromosome-level genome assembly of a triploid poplar Populus alba 'Berolinensis'.</title>
        <authorList>
            <person name="Chen S."/>
            <person name="Yu Y."/>
            <person name="Wang X."/>
            <person name="Wang S."/>
            <person name="Zhang T."/>
            <person name="Zhou Y."/>
            <person name="He R."/>
            <person name="Meng N."/>
            <person name="Wang Y."/>
            <person name="Liu W."/>
            <person name="Liu Z."/>
            <person name="Liu J."/>
            <person name="Guo Q."/>
            <person name="Huang H."/>
            <person name="Sederoff R.R."/>
            <person name="Wang G."/>
            <person name="Qu G."/>
            <person name="Chen S."/>
        </authorList>
    </citation>
    <scope>NUCLEOTIDE SEQUENCE</scope>
    <source>
        <strain evidence="1">SC-2020</strain>
    </source>
</reference>
<dbReference type="AlphaFoldDB" id="A0AAD6PYM5"/>
<comment type="caution">
    <text evidence="1">The sequence shown here is derived from an EMBL/GenBank/DDBJ whole genome shotgun (WGS) entry which is preliminary data.</text>
</comment>
<protein>
    <submittedName>
        <fullName evidence="1">Uncharacterized protein</fullName>
    </submittedName>
</protein>
<sequence>MTDDGAVGRQTLMFEGVQQDLTEQIARGDMESFISYSAAINSWQVVTSHHGAKGLDECLETISLAGSKSPGAGALDSNRSDLIQSLSYVGLA</sequence>
<keyword evidence="2" id="KW-1185">Reference proteome</keyword>
<accession>A0AAD6PYM5</accession>
<dbReference type="Proteomes" id="UP001164929">
    <property type="component" value="Chromosome 14"/>
</dbReference>
<evidence type="ECO:0000313" key="2">
    <source>
        <dbReference type="Proteomes" id="UP001164929"/>
    </source>
</evidence>
<evidence type="ECO:0000313" key="1">
    <source>
        <dbReference type="EMBL" id="KAJ6972579.1"/>
    </source>
</evidence>
<organism evidence="1 2">
    <name type="scientific">Populus alba x Populus x berolinensis</name>
    <dbReference type="NCBI Taxonomy" id="444605"/>
    <lineage>
        <taxon>Eukaryota</taxon>
        <taxon>Viridiplantae</taxon>
        <taxon>Streptophyta</taxon>
        <taxon>Embryophyta</taxon>
        <taxon>Tracheophyta</taxon>
        <taxon>Spermatophyta</taxon>
        <taxon>Magnoliopsida</taxon>
        <taxon>eudicotyledons</taxon>
        <taxon>Gunneridae</taxon>
        <taxon>Pentapetalae</taxon>
        <taxon>rosids</taxon>
        <taxon>fabids</taxon>
        <taxon>Malpighiales</taxon>
        <taxon>Salicaceae</taxon>
        <taxon>Saliceae</taxon>
        <taxon>Populus</taxon>
    </lineage>
</organism>
<dbReference type="EMBL" id="JAQIZT010000014">
    <property type="protein sequence ID" value="KAJ6972579.1"/>
    <property type="molecule type" value="Genomic_DNA"/>
</dbReference>
<gene>
    <name evidence="1" type="ORF">NC653_033009</name>
</gene>
<proteinExistence type="predicted"/>